<proteinExistence type="predicted"/>
<keyword evidence="1" id="KW-0812">Transmembrane</keyword>
<keyword evidence="1" id="KW-0472">Membrane</keyword>
<accession>A0ABY0KMI0</accession>
<sequence>MVRRVIIKRANRRRGSTSRWPLFAPAVAVGLLVLGLTLNAVTVLYDLTHWDVVYHVSPEEAANRNGLADLRAEVVGRLTVVLSGLAMAGLLLSLVGLVRGRAWAHTMTCILTIPMALCCGQAFIANRGSFAGSPDNPNAPQHTSAPSGIRLADSLGPPLLVGAAIVVLILLFLPAIYRRFHPTKTT</sequence>
<feature type="transmembrane region" description="Helical" evidence="1">
    <location>
        <begin position="74"/>
        <end position="95"/>
    </location>
</feature>
<dbReference type="EMBL" id="FMCQ01000004">
    <property type="protein sequence ID" value="SCE90111.1"/>
    <property type="molecule type" value="Genomic_DNA"/>
</dbReference>
<gene>
    <name evidence="2" type="ORF">GA0070562_3955</name>
</gene>
<keyword evidence="1" id="KW-1133">Transmembrane helix</keyword>
<evidence type="ECO:0000313" key="2">
    <source>
        <dbReference type="EMBL" id="SCE90111.1"/>
    </source>
</evidence>
<evidence type="ECO:0000313" key="3">
    <source>
        <dbReference type="Proteomes" id="UP000199405"/>
    </source>
</evidence>
<evidence type="ECO:0000256" key="1">
    <source>
        <dbReference type="SAM" id="Phobius"/>
    </source>
</evidence>
<protein>
    <submittedName>
        <fullName evidence="2">Uncharacterized protein</fullName>
    </submittedName>
</protein>
<reference evidence="2 3" key="1">
    <citation type="submission" date="2016-06" db="EMBL/GenBank/DDBJ databases">
        <authorList>
            <person name="Varghese N."/>
            <person name="Submissions Spin"/>
        </authorList>
    </citation>
    <scope>NUCLEOTIDE SEQUENCE [LARGE SCALE GENOMIC DNA]</scope>
    <source>
        <strain evidence="2 3">DSM 45142</strain>
    </source>
</reference>
<organism evidence="2 3">
    <name type="scientific">Micromonospora tulbaghiae</name>
    <dbReference type="NCBI Taxonomy" id="479978"/>
    <lineage>
        <taxon>Bacteria</taxon>
        <taxon>Bacillati</taxon>
        <taxon>Actinomycetota</taxon>
        <taxon>Actinomycetes</taxon>
        <taxon>Micromonosporales</taxon>
        <taxon>Micromonosporaceae</taxon>
        <taxon>Micromonospora</taxon>
    </lineage>
</organism>
<feature type="transmembrane region" description="Helical" evidence="1">
    <location>
        <begin position="20"/>
        <end position="45"/>
    </location>
</feature>
<keyword evidence="3" id="KW-1185">Reference proteome</keyword>
<comment type="caution">
    <text evidence="2">The sequence shown here is derived from an EMBL/GenBank/DDBJ whole genome shotgun (WGS) entry which is preliminary data.</text>
</comment>
<feature type="transmembrane region" description="Helical" evidence="1">
    <location>
        <begin position="102"/>
        <end position="124"/>
    </location>
</feature>
<name>A0ABY0KMI0_9ACTN</name>
<feature type="transmembrane region" description="Helical" evidence="1">
    <location>
        <begin position="159"/>
        <end position="177"/>
    </location>
</feature>
<dbReference type="Proteomes" id="UP000199405">
    <property type="component" value="Unassembled WGS sequence"/>
</dbReference>